<dbReference type="EMBL" id="GEBQ01016774">
    <property type="protein sequence ID" value="JAT23203.1"/>
    <property type="molecule type" value="Transcribed_RNA"/>
</dbReference>
<gene>
    <name evidence="1" type="ORF">g.30427</name>
    <name evidence="2" type="ORF">g.30429</name>
    <name evidence="3" type="ORF">g.30431</name>
    <name evidence="4" type="ORF">g.30433</name>
</gene>
<evidence type="ECO:0000313" key="4">
    <source>
        <dbReference type="EMBL" id="JAT31377.1"/>
    </source>
</evidence>
<dbReference type="AlphaFoldDB" id="A0A1B6KGA3"/>
<accession>A0A1B6KGA3</accession>
<evidence type="ECO:0000313" key="1">
    <source>
        <dbReference type="EMBL" id="JAT10490.1"/>
    </source>
</evidence>
<dbReference type="EMBL" id="GEBQ01009740">
    <property type="protein sequence ID" value="JAT30237.1"/>
    <property type="molecule type" value="Transcribed_RNA"/>
</dbReference>
<evidence type="ECO:0000313" key="2">
    <source>
        <dbReference type="EMBL" id="JAT23203.1"/>
    </source>
</evidence>
<protein>
    <submittedName>
        <fullName evidence="1">Uncharacterized protein</fullName>
    </submittedName>
</protein>
<dbReference type="EMBL" id="GEBQ01029487">
    <property type="protein sequence ID" value="JAT10490.1"/>
    <property type="molecule type" value="Transcribed_RNA"/>
</dbReference>
<reference evidence="1" key="1">
    <citation type="submission" date="2015-11" db="EMBL/GenBank/DDBJ databases">
        <title>De novo transcriptome assembly of four potential Pierce s Disease insect vectors from Arizona vineyards.</title>
        <authorList>
            <person name="Tassone E.E."/>
        </authorList>
    </citation>
    <scope>NUCLEOTIDE SEQUENCE</scope>
</reference>
<proteinExistence type="predicted"/>
<name>A0A1B6KGA3_9HEMI</name>
<dbReference type="EMBL" id="GEBQ01008600">
    <property type="protein sequence ID" value="JAT31377.1"/>
    <property type="molecule type" value="Transcribed_RNA"/>
</dbReference>
<sequence length="102" mass="11392">MSGVVMVDILISWRAFQAGKGDIYHSQYVPPPERFSVALPPFQVVHYSQSSLLEDQHTVNILNRRAPPKLNTISEMTQRENGLECICDANTFDSPESKNGTA</sequence>
<evidence type="ECO:0000313" key="3">
    <source>
        <dbReference type="EMBL" id="JAT30237.1"/>
    </source>
</evidence>
<organism evidence="1">
    <name type="scientific">Graphocephala atropunctata</name>
    <dbReference type="NCBI Taxonomy" id="36148"/>
    <lineage>
        <taxon>Eukaryota</taxon>
        <taxon>Metazoa</taxon>
        <taxon>Ecdysozoa</taxon>
        <taxon>Arthropoda</taxon>
        <taxon>Hexapoda</taxon>
        <taxon>Insecta</taxon>
        <taxon>Pterygota</taxon>
        <taxon>Neoptera</taxon>
        <taxon>Paraneoptera</taxon>
        <taxon>Hemiptera</taxon>
        <taxon>Auchenorrhyncha</taxon>
        <taxon>Membracoidea</taxon>
        <taxon>Cicadellidae</taxon>
        <taxon>Cicadellinae</taxon>
        <taxon>Cicadellini</taxon>
        <taxon>Graphocephala</taxon>
    </lineage>
</organism>